<sequence length="705" mass="77376">MNLRGKDLIPAEEAAAFLKRSNLNVATLGQIWELADYNQKGCLDKTGAFIAFKLVAASQQGYPASWNSLSLKLGPPSFASRSATPSIPNFGTVSAGVADSWTITPADQMKYTSIFDGLHPVEGKVPGDKVRPVLLNSGLPSASLARIWELADMDKDGKLDRIEMCIALHLVYCALQGEPVPNALPSSLIHPTKRKFVQLSNVPPVSLSQLGGNRHRTSSVVSLENAEQPTHLSERTRSQSVQPTTVTSSTISPPPPFLSPATAWPVQTALYEANFKQADSNQDGYVSGADVREILIATGMPQNTLALLWSLVDLKKTGILNLEQFALIMHLIENHKCGKPIPYALSPNLIPPSFRSSEAPASALSSGYITACIPSENEELDALRREVENLILERREADQEIVQLEADMTVKNSEIKNLKIELSTLENTVIQLEKQKGEAEKRLETLDLQILHLERAVEQSKEKVKEEEIRLTELRSQNIKKDDNKQDEELLQAQREILSLEEEKKMLSVTVSQRNSAIENASLELTKLENRYAAAEEKAKRIEVENMKLKQAVERLTYLIENNDIEVLTKERNELFAVLLEISPVAGMEKFDLCPAFQGDPFAAAGSPGNGFGTDPFAGTNNTPFTNFDVFTGKDPFDSDNIGAELSIASAKAPPPRPAPPKLRQTPMESDPFSGTDPFVESRSTTVSVTGNFADFKNFDAFAAP</sequence>
<name>A0A0N5CWZ8_THECL</name>
<dbReference type="OMA" id="MYLIENH"/>
<feature type="domain" description="EH" evidence="4">
    <location>
        <begin position="267"/>
        <end position="356"/>
    </location>
</feature>
<dbReference type="InterPro" id="IPR018247">
    <property type="entry name" value="EF_Hand_1_Ca_BS"/>
</dbReference>
<feature type="domain" description="EH" evidence="4">
    <location>
        <begin position="107"/>
        <end position="195"/>
    </location>
</feature>
<dbReference type="GO" id="GO:0016197">
    <property type="term" value="P:endosomal transport"/>
    <property type="evidence" value="ECO:0007669"/>
    <property type="project" value="TreeGrafter"/>
</dbReference>
<dbReference type="PROSITE" id="PS00018">
    <property type="entry name" value="EF_HAND_1"/>
    <property type="match status" value="2"/>
</dbReference>
<dbReference type="SMART" id="SM00027">
    <property type="entry name" value="EH"/>
    <property type="match status" value="3"/>
</dbReference>
<evidence type="ECO:0000256" key="2">
    <source>
        <dbReference type="SAM" id="Coils"/>
    </source>
</evidence>
<feature type="compositionally biased region" description="Low complexity" evidence="3">
    <location>
        <begin position="238"/>
        <end position="251"/>
    </location>
</feature>
<feature type="coiled-coil region" evidence="2">
    <location>
        <begin position="373"/>
        <end position="552"/>
    </location>
</feature>
<reference evidence="6 7" key="2">
    <citation type="submission" date="2018-11" db="EMBL/GenBank/DDBJ databases">
        <authorList>
            <consortium name="Pathogen Informatics"/>
        </authorList>
    </citation>
    <scope>NUCLEOTIDE SEQUENCE [LARGE SCALE GENOMIC DNA]</scope>
</reference>
<evidence type="ECO:0000259" key="4">
    <source>
        <dbReference type="PROSITE" id="PS50031"/>
    </source>
</evidence>
<feature type="domain" description="EF-hand" evidence="5">
    <location>
        <begin position="139"/>
        <end position="174"/>
    </location>
</feature>
<dbReference type="PANTHER" id="PTHR11216">
    <property type="entry name" value="EH DOMAIN"/>
    <property type="match status" value="1"/>
</dbReference>
<feature type="compositionally biased region" description="Polar residues" evidence="3">
    <location>
        <begin position="218"/>
        <end position="231"/>
    </location>
</feature>
<dbReference type="EMBL" id="UYYF01004309">
    <property type="protein sequence ID" value="VDN02061.1"/>
    <property type="molecule type" value="Genomic_DNA"/>
</dbReference>
<evidence type="ECO:0000256" key="1">
    <source>
        <dbReference type="ARBA" id="ARBA00022837"/>
    </source>
</evidence>
<dbReference type="Proteomes" id="UP000276776">
    <property type="component" value="Unassembled WGS sequence"/>
</dbReference>
<dbReference type="CDD" id="cd00052">
    <property type="entry name" value="EH"/>
    <property type="match status" value="2"/>
</dbReference>
<evidence type="ECO:0000256" key="3">
    <source>
        <dbReference type="SAM" id="MobiDB-lite"/>
    </source>
</evidence>
<dbReference type="GO" id="GO:0005737">
    <property type="term" value="C:cytoplasm"/>
    <property type="evidence" value="ECO:0007669"/>
    <property type="project" value="TreeGrafter"/>
</dbReference>
<feature type="domain" description="EH" evidence="4">
    <location>
        <begin position="1"/>
        <end position="80"/>
    </location>
</feature>
<evidence type="ECO:0000259" key="5">
    <source>
        <dbReference type="PROSITE" id="PS50222"/>
    </source>
</evidence>
<evidence type="ECO:0000313" key="6">
    <source>
        <dbReference type="EMBL" id="VDN02061.1"/>
    </source>
</evidence>
<dbReference type="Pfam" id="PF12763">
    <property type="entry name" value="EH"/>
    <property type="match status" value="3"/>
</dbReference>
<protein>
    <submittedName>
        <fullName evidence="8">Epidermal growth factor receptor substrate 15-like 1</fullName>
    </submittedName>
</protein>
<dbReference type="GO" id="GO:0005509">
    <property type="term" value="F:calcium ion binding"/>
    <property type="evidence" value="ECO:0007669"/>
    <property type="project" value="InterPro"/>
</dbReference>
<dbReference type="GO" id="GO:0005886">
    <property type="term" value="C:plasma membrane"/>
    <property type="evidence" value="ECO:0007669"/>
    <property type="project" value="TreeGrafter"/>
</dbReference>
<evidence type="ECO:0000313" key="7">
    <source>
        <dbReference type="Proteomes" id="UP000276776"/>
    </source>
</evidence>
<dbReference type="SMART" id="SM00054">
    <property type="entry name" value="EFh"/>
    <property type="match status" value="3"/>
</dbReference>
<keyword evidence="1" id="KW-0106">Calcium</keyword>
<dbReference type="AlphaFoldDB" id="A0A0N5CWZ8"/>
<dbReference type="InterPro" id="IPR000261">
    <property type="entry name" value="EH_dom"/>
</dbReference>
<feature type="region of interest" description="Disordered" evidence="3">
    <location>
        <begin position="647"/>
        <end position="681"/>
    </location>
</feature>
<organism evidence="8">
    <name type="scientific">Thelazia callipaeda</name>
    <name type="common">Oriental eyeworm</name>
    <name type="synonym">Parasitic nematode</name>
    <dbReference type="NCBI Taxonomy" id="103827"/>
    <lineage>
        <taxon>Eukaryota</taxon>
        <taxon>Metazoa</taxon>
        <taxon>Ecdysozoa</taxon>
        <taxon>Nematoda</taxon>
        <taxon>Chromadorea</taxon>
        <taxon>Rhabditida</taxon>
        <taxon>Spirurina</taxon>
        <taxon>Spiruromorpha</taxon>
        <taxon>Thelazioidea</taxon>
        <taxon>Thelaziidae</taxon>
        <taxon>Thelazia</taxon>
    </lineage>
</organism>
<evidence type="ECO:0000313" key="8">
    <source>
        <dbReference type="WBParaSite" id="TCLT_0000489401-mRNA-1"/>
    </source>
</evidence>
<feature type="domain" description="EF-hand" evidence="5">
    <location>
        <begin position="266"/>
        <end position="301"/>
    </location>
</feature>
<dbReference type="GO" id="GO:0006897">
    <property type="term" value="P:endocytosis"/>
    <property type="evidence" value="ECO:0007669"/>
    <property type="project" value="TreeGrafter"/>
</dbReference>
<keyword evidence="7" id="KW-1185">Reference proteome</keyword>
<dbReference type="SUPFAM" id="SSF47473">
    <property type="entry name" value="EF-hand"/>
    <property type="match status" value="3"/>
</dbReference>
<dbReference type="InterPro" id="IPR002048">
    <property type="entry name" value="EF_hand_dom"/>
</dbReference>
<feature type="region of interest" description="Disordered" evidence="3">
    <location>
        <begin position="207"/>
        <end position="257"/>
    </location>
</feature>
<accession>A0A0N5CWZ8</accession>
<dbReference type="PROSITE" id="PS50031">
    <property type="entry name" value="EH"/>
    <property type="match status" value="3"/>
</dbReference>
<dbReference type="STRING" id="103827.A0A0N5CWZ8"/>
<dbReference type="OrthoDB" id="524326at2759"/>
<proteinExistence type="predicted"/>
<dbReference type="WBParaSite" id="TCLT_0000489401-mRNA-1">
    <property type="protein sequence ID" value="TCLT_0000489401-mRNA-1"/>
    <property type="gene ID" value="TCLT_0000489401"/>
</dbReference>
<dbReference type="InterPro" id="IPR011992">
    <property type="entry name" value="EF-hand-dom_pair"/>
</dbReference>
<dbReference type="PROSITE" id="PS50222">
    <property type="entry name" value="EF_HAND_2"/>
    <property type="match status" value="2"/>
</dbReference>
<reference evidence="8" key="1">
    <citation type="submission" date="2017-02" db="UniProtKB">
        <authorList>
            <consortium name="WormBaseParasite"/>
        </authorList>
    </citation>
    <scope>IDENTIFICATION</scope>
</reference>
<gene>
    <name evidence="6" type="ORF">TCLT_LOCUS4883</name>
</gene>
<keyword evidence="2" id="KW-0175">Coiled coil</keyword>
<dbReference type="Gene3D" id="1.10.238.10">
    <property type="entry name" value="EF-hand"/>
    <property type="match status" value="3"/>
</dbReference>